<dbReference type="HAMAP" id="MF_00020">
    <property type="entry name" value="Acetate_kinase"/>
    <property type="match status" value="1"/>
</dbReference>
<dbReference type="SUPFAM" id="SSF53067">
    <property type="entry name" value="Actin-like ATPase domain"/>
    <property type="match status" value="2"/>
</dbReference>
<dbReference type="PROSITE" id="PS01076">
    <property type="entry name" value="ACETATE_KINASE_2"/>
    <property type="match status" value="1"/>
</dbReference>
<keyword evidence="9" id="KW-1185">Reference proteome</keyword>
<dbReference type="Proteomes" id="UP000535511">
    <property type="component" value="Unassembled WGS sequence"/>
</dbReference>
<feature type="binding site" evidence="6">
    <location>
        <position position="16"/>
    </location>
    <ligand>
        <name>ATP</name>
        <dbReference type="ChEBI" id="CHEBI:30616"/>
    </ligand>
</feature>
<comment type="pathway">
    <text evidence="6">Metabolic intermediate biosynthesis; acetyl-CoA biosynthesis; acetyl-CoA from acetate: step 1/2.</text>
</comment>
<dbReference type="PRINTS" id="PR00471">
    <property type="entry name" value="ACETATEKNASE"/>
</dbReference>
<evidence type="ECO:0000313" key="9">
    <source>
        <dbReference type="Proteomes" id="UP000535511"/>
    </source>
</evidence>
<gene>
    <name evidence="6" type="primary">ackA</name>
    <name evidence="8" type="ORF">BJZ21_000442</name>
</gene>
<feature type="active site" description="Proton donor/acceptor" evidence="6">
    <location>
        <position position="145"/>
    </location>
</feature>
<feature type="site" description="Transition state stabilizer" evidence="6">
    <location>
        <position position="177"/>
    </location>
</feature>
<accession>A0A7Y9JAI3</accession>
<evidence type="ECO:0000256" key="3">
    <source>
        <dbReference type="ARBA" id="ARBA00022741"/>
    </source>
</evidence>
<evidence type="ECO:0000313" key="8">
    <source>
        <dbReference type="EMBL" id="NYD40359.1"/>
    </source>
</evidence>
<dbReference type="PROSITE" id="PS01075">
    <property type="entry name" value="ACETATE_KINASE_1"/>
    <property type="match status" value="1"/>
</dbReference>
<evidence type="ECO:0000256" key="5">
    <source>
        <dbReference type="ARBA" id="ARBA00022840"/>
    </source>
</evidence>
<dbReference type="Pfam" id="PF00871">
    <property type="entry name" value="Acetate_kinase"/>
    <property type="match status" value="1"/>
</dbReference>
<dbReference type="PANTHER" id="PTHR21060:SF15">
    <property type="entry name" value="ACETATE KINASE-RELATED"/>
    <property type="match status" value="1"/>
</dbReference>
<evidence type="ECO:0000256" key="2">
    <source>
        <dbReference type="ARBA" id="ARBA00022679"/>
    </source>
</evidence>
<feature type="binding site" evidence="6">
    <location>
        <position position="88"/>
    </location>
    <ligand>
        <name>substrate</name>
    </ligand>
</feature>
<evidence type="ECO:0000256" key="4">
    <source>
        <dbReference type="ARBA" id="ARBA00022777"/>
    </source>
</evidence>
<dbReference type="EMBL" id="JACCBG010000001">
    <property type="protein sequence ID" value="NYD40359.1"/>
    <property type="molecule type" value="Genomic_DNA"/>
</dbReference>
<dbReference type="GO" id="GO:0005524">
    <property type="term" value="F:ATP binding"/>
    <property type="evidence" value="ECO:0007669"/>
    <property type="project" value="UniProtKB-KW"/>
</dbReference>
<dbReference type="PIRSF" id="PIRSF000722">
    <property type="entry name" value="Acetate_prop_kin"/>
    <property type="match status" value="1"/>
</dbReference>
<organism evidence="8 9">
    <name type="scientific">Nocardioides panaciterrulae</name>
    <dbReference type="NCBI Taxonomy" id="661492"/>
    <lineage>
        <taxon>Bacteria</taxon>
        <taxon>Bacillati</taxon>
        <taxon>Actinomycetota</taxon>
        <taxon>Actinomycetes</taxon>
        <taxon>Propionibacteriales</taxon>
        <taxon>Nocardioidaceae</taxon>
        <taxon>Nocardioides</taxon>
    </lineage>
</organism>
<feature type="binding site" evidence="6">
    <location>
        <position position="379"/>
    </location>
    <ligand>
        <name>Mg(2+)</name>
        <dbReference type="ChEBI" id="CHEBI:18420"/>
    </ligand>
</feature>
<comment type="function">
    <text evidence="6">Catalyzes the formation of acetyl phosphate from acetate and ATP. Can also catalyze the reverse reaction.</text>
</comment>
<dbReference type="InterPro" id="IPR043129">
    <property type="entry name" value="ATPase_NBD"/>
</dbReference>
<evidence type="ECO:0000256" key="1">
    <source>
        <dbReference type="ARBA" id="ARBA00008748"/>
    </source>
</evidence>
<comment type="catalytic activity">
    <reaction evidence="6">
        <text>acetate + ATP = acetyl phosphate + ADP</text>
        <dbReference type="Rhea" id="RHEA:11352"/>
        <dbReference type="ChEBI" id="CHEBI:22191"/>
        <dbReference type="ChEBI" id="CHEBI:30089"/>
        <dbReference type="ChEBI" id="CHEBI:30616"/>
        <dbReference type="ChEBI" id="CHEBI:456216"/>
        <dbReference type="EC" id="2.7.2.1"/>
    </reaction>
</comment>
<protein>
    <recommendedName>
        <fullName evidence="6">Acetate kinase</fullName>
        <ecNumber evidence="6">2.7.2.1</ecNumber>
    </recommendedName>
    <alternativeName>
        <fullName evidence="6">Acetokinase</fullName>
    </alternativeName>
</protein>
<feature type="site" description="Transition state stabilizer" evidence="6">
    <location>
        <position position="236"/>
    </location>
</feature>
<dbReference type="NCBIfam" id="TIGR00016">
    <property type="entry name" value="ackA"/>
    <property type="match status" value="1"/>
</dbReference>
<name>A0A7Y9JAI3_9ACTN</name>
<reference evidence="8 9" key="1">
    <citation type="submission" date="2020-07" db="EMBL/GenBank/DDBJ databases">
        <title>Sequencing the genomes of 1000 actinobacteria strains.</title>
        <authorList>
            <person name="Klenk H.-P."/>
        </authorList>
    </citation>
    <scope>NUCLEOTIDE SEQUENCE [LARGE SCALE GENOMIC DNA]</scope>
    <source>
        <strain evidence="8 9">DSM 21350</strain>
    </source>
</reference>
<dbReference type="GO" id="GO:0006085">
    <property type="term" value="P:acetyl-CoA biosynthetic process"/>
    <property type="evidence" value="ECO:0007669"/>
    <property type="project" value="UniProtKB-UniRule"/>
</dbReference>
<feature type="binding site" evidence="6">
    <location>
        <begin position="203"/>
        <end position="207"/>
    </location>
    <ligand>
        <name>ATP</name>
        <dbReference type="ChEBI" id="CHEBI:30616"/>
    </ligand>
</feature>
<keyword evidence="2 6" id="KW-0808">Transferase</keyword>
<dbReference type="InterPro" id="IPR023865">
    <property type="entry name" value="Aliphatic_acid_kinase_CS"/>
</dbReference>
<keyword evidence="6" id="KW-0963">Cytoplasm</keyword>
<dbReference type="InterPro" id="IPR000890">
    <property type="entry name" value="Aliphatic_acid_kin_short-chain"/>
</dbReference>
<feature type="binding site" evidence="6">
    <location>
        <begin position="277"/>
        <end position="279"/>
    </location>
    <ligand>
        <name>ATP</name>
        <dbReference type="ChEBI" id="CHEBI:30616"/>
    </ligand>
</feature>
<sequence>MTECVLVLNAGSSSLKYRVVDPASGAAPVRGLVERLGSGDAQLTHTDADGEHETALDGDDHAAALAAVHDALAASGVEEGSLVAVGHRVVHGGARLTRPHLVDDEVLADIEHAARLAPLHNPPALEGIRSARATYPSLPQVACFDTAFFADLPAAAATYALDRELAGREEIRRYGAHGISHEYVAGEAARLLGRPDARLITLHLGNGASAAAVRAGRPVETSMGLTPLEGLVMGTRGGDLDPGILLHLLRHARLDADGLDDLLEHRSGLQGLAGCHDFRDLLAAVDAGSVAARTAYDVYCHRLRKYVGAYTAVLGGLDGLVFTAGVGEHVARLRADALAGLQVLGLEVDPARNTAPADGPRPISPDDSPVTVLVVPTDEELAIARATVALIGPEHVTPG</sequence>
<dbReference type="RefSeq" id="WP_179662262.1">
    <property type="nucleotide sequence ID" value="NZ_JACCBG010000001.1"/>
</dbReference>
<keyword evidence="6" id="KW-0460">Magnesium</keyword>
<dbReference type="GO" id="GO:0008776">
    <property type="term" value="F:acetate kinase activity"/>
    <property type="evidence" value="ECO:0007669"/>
    <property type="project" value="UniProtKB-UniRule"/>
</dbReference>
<proteinExistence type="inferred from homology"/>
<keyword evidence="6" id="KW-0479">Metal-binding</keyword>
<dbReference type="PANTHER" id="PTHR21060">
    <property type="entry name" value="ACETATE KINASE"/>
    <property type="match status" value="1"/>
</dbReference>
<dbReference type="GO" id="GO:0005737">
    <property type="term" value="C:cytoplasm"/>
    <property type="evidence" value="ECO:0007669"/>
    <property type="project" value="UniProtKB-SubCell"/>
</dbReference>
<dbReference type="Gene3D" id="3.30.420.40">
    <property type="match status" value="2"/>
</dbReference>
<feature type="binding site" evidence="6">
    <location>
        <position position="9"/>
    </location>
    <ligand>
        <name>Mg(2+)</name>
        <dbReference type="ChEBI" id="CHEBI:18420"/>
    </ligand>
</feature>
<dbReference type="GO" id="GO:0006083">
    <property type="term" value="P:acetate metabolic process"/>
    <property type="evidence" value="ECO:0007669"/>
    <property type="project" value="TreeGrafter"/>
</dbReference>
<comment type="cofactor">
    <cofactor evidence="6">
        <name>Mg(2+)</name>
        <dbReference type="ChEBI" id="CHEBI:18420"/>
    </cofactor>
    <cofactor evidence="6">
        <name>Mn(2+)</name>
        <dbReference type="ChEBI" id="CHEBI:29035"/>
    </cofactor>
    <text evidence="6">Mg(2+). Can also accept Mn(2+).</text>
</comment>
<dbReference type="GO" id="GO:0000287">
    <property type="term" value="F:magnesium ion binding"/>
    <property type="evidence" value="ECO:0007669"/>
    <property type="project" value="UniProtKB-UniRule"/>
</dbReference>
<comment type="subcellular location">
    <subcellularLocation>
        <location evidence="6">Cytoplasm</location>
    </subcellularLocation>
</comment>
<evidence type="ECO:0000256" key="7">
    <source>
        <dbReference type="RuleBase" id="RU003835"/>
    </source>
</evidence>
<evidence type="ECO:0000256" key="6">
    <source>
        <dbReference type="HAMAP-Rule" id="MF_00020"/>
    </source>
</evidence>
<feature type="binding site" evidence="6">
    <location>
        <begin position="325"/>
        <end position="329"/>
    </location>
    <ligand>
        <name>ATP</name>
        <dbReference type="ChEBI" id="CHEBI:30616"/>
    </ligand>
</feature>
<keyword evidence="5 6" id="KW-0067">ATP-binding</keyword>
<dbReference type="AlphaFoldDB" id="A0A7Y9JAI3"/>
<dbReference type="UniPathway" id="UPA00340">
    <property type="reaction ID" value="UER00458"/>
</dbReference>
<dbReference type="InterPro" id="IPR004372">
    <property type="entry name" value="Ac/propionate_kinase"/>
</dbReference>
<keyword evidence="3 6" id="KW-0547">Nucleotide-binding</keyword>
<dbReference type="EC" id="2.7.2.1" evidence="6"/>
<comment type="similarity">
    <text evidence="1 6 7">Belongs to the acetokinase family.</text>
</comment>
<keyword evidence="4 6" id="KW-0418">Kinase</keyword>
<comment type="caution">
    <text evidence="8">The sequence shown here is derived from an EMBL/GenBank/DDBJ whole genome shotgun (WGS) entry which is preliminary data.</text>
</comment>
<comment type="subunit">
    <text evidence="6">Homodimer.</text>
</comment>